<evidence type="ECO:0000313" key="1">
    <source>
        <dbReference type="EMBL" id="TEB08616.1"/>
    </source>
</evidence>
<reference evidence="1 2" key="1">
    <citation type="journal article" date="2018" name="Environ. Microbiol.">
        <title>Novel energy conservation strategies and behaviour of Pelotomaculum schinkii driving syntrophic propionate catabolism.</title>
        <authorList>
            <person name="Hidalgo-Ahumada C.A.P."/>
            <person name="Nobu M.K."/>
            <person name="Narihiro T."/>
            <person name="Tamaki H."/>
            <person name="Liu W.T."/>
            <person name="Kamagata Y."/>
            <person name="Stams A.J.M."/>
            <person name="Imachi H."/>
            <person name="Sousa D.Z."/>
        </authorList>
    </citation>
    <scope>NUCLEOTIDE SEQUENCE [LARGE SCALE GENOMIC DNA]</scope>
    <source>
        <strain evidence="1 2">HH</strain>
    </source>
</reference>
<keyword evidence="2" id="KW-1185">Reference proteome</keyword>
<dbReference type="Proteomes" id="UP000298324">
    <property type="component" value="Unassembled WGS sequence"/>
</dbReference>
<protein>
    <submittedName>
        <fullName evidence="1">Uncharacterized protein</fullName>
    </submittedName>
</protein>
<dbReference type="EMBL" id="QFGA01000001">
    <property type="protein sequence ID" value="TEB08616.1"/>
    <property type="molecule type" value="Genomic_DNA"/>
</dbReference>
<sequence>MPKHKLDTLAVIKTMGLKFPIAEHPSFKHFWDDYAKKFNRIADFLDEIKMEETERMTIIEFAREAIEAAEEVERLSFAEVFKMGFMYGMQTISKDIKELPVLVEIDTPLYN</sequence>
<gene>
    <name evidence="1" type="ORF">Psch_02182</name>
</gene>
<comment type="caution">
    <text evidence="1">The sequence shown here is derived from an EMBL/GenBank/DDBJ whole genome shotgun (WGS) entry which is preliminary data.</text>
</comment>
<dbReference type="AlphaFoldDB" id="A0A4Y7RIH3"/>
<dbReference type="RefSeq" id="WP_134217418.1">
    <property type="nucleotide sequence ID" value="NZ_QFGA01000001.1"/>
</dbReference>
<proteinExistence type="predicted"/>
<evidence type="ECO:0000313" key="2">
    <source>
        <dbReference type="Proteomes" id="UP000298324"/>
    </source>
</evidence>
<accession>A0A4Y7RIH3</accession>
<name>A0A4Y7RIH3_9FIRM</name>
<organism evidence="1 2">
    <name type="scientific">Pelotomaculum schinkii</name>
    <dbReference type="NCBI Taxonomy" id="78350"/>
    <lineage>
        <taxon>Bacteria</taxon>
        <taxon>Bacillati</taxon>
        <taxon>Bacillota</taxon>
        <taxon>Clostridia</taxon>
        <taxon>Eubacteriales</taxon>
        <taxon>Desulfotomaculaceae</taxon>
        <taxon>Pelotomaculum</taxon>
    </lineage>
</organism>